<keyword evidence="4" id="KW-1185">Reference proteome</keyword>
<accession>A0A1G9S5N5</accession>
<protein>
    <submittedName>
        <fullName evidence="3">Anti-sigma-K factor rskA</fullName>
    </submittedName>
</protein>
<dbReference type="RefSeq" id="WP_090703738.1">
    <property type="nucleotide sequence ID" value="NZ_FNHH01000009.1"/>
</dbReference>
<dbReference type="STRING" id="990371.SAMN05421813_10982"/>
<keyword evidence="1" id="KW-1133">Transmembrane helix</keyword>
<dbReference type="Proteomes" id="UP000199226">
    <property type="component" value="Unassembled WGS sequence"/>
</dbReference>
<dbReference type="GO" id="GO:0016989">
    <property type="term" value="F:sigma factor antagonist activity"/>
    <property type="evidence" value="ECO:0007669"/>
    <property type="project" value="TreeGrafter"/>
</dbReference>
<proteinExistence type="predicted"/>
<dbReference type="PANTHER" id="PTHR37461">
    <property type="entry name" value="ANTI-SIGMA-K FACTOR RSKA"/>
    <property type="match status" value="1"/>
</dbReference>
<dbReference type="AlphaFoldDB" id="A0A1G9S5N5"/>
<evidence type="ECO:0000313" key="3">
    <source>
        <dbReference type="EMBL" id="SDM30813.1"/>
    </source>
</evidence>
<dbReference type="PANTHER" id="PTHR37461:SF1">
    <property type="entry name" value="ANTI-SIGMA-K FACTOR RSKA"/>
    <property type="match status" value="1"/>
</dbReference>
<keyword evidence="1" id="KW-0472">Membrane</keyword>
<gene>
    <name evidence="3" type="ORF">SAMN05421813_10982</name>
</gene>
<evidence type="ECO:0000256" key="1">
    <source>
        <dbReference type="SAM" id="Phobius"/>
    </source>
</evidence>
<feature type="domain" description="Anti-sigma K factor RskA C-terminal" evidence="2">
    <location>
        <begin position="164"/>
        <end position="263"/>
    </location>
</feature>
<evidence type="ECO:0000259" key="2">
    <source>
        <dbReference type="Pfam" id="PF10099"/>
    </source>
</evidence>
<dbReference type="GO" id="GO:0005886">
    <property type="term" value="C:plasma membrane"/>
    <property type="evidence" value="ECO:0007669"/>
    <property type="project" value="InterPro"/>
</dbReference>
<dbReference type="InterPro" id="IPR018764">
    <property type="entry name" value="RskA_C"/>
</dbReference>
<dbReference type="Pfam" id="PF10099">
    <property type="entry name" value="RskA_C"/>
    <property type="match status" value="1"/>
</dbReference>
<keyword evidence="1" id="KW-0812">Transmembrane</keyword>
<name>A0A1G9S5N5_9SPHI</name>
<dbReference type="GO" id="GO:0006417">
    <property type="term" value="P:regulation of translation"/>
    <property type="evidence" value="ECO:0007669"/>
    <property type="project" value="TreeGrafter"/>
</dbReference>
<dbReference type="OrthoDB" id="1420916at2"/>
<reference evidence="4" key="1">
    <citation type="submission" date="2016-10" db="EMBL/GenBank/DDBJ databases">
        <authorList>
            <person name="Varghese N."/>
            <person name="Submissions S."/>
        </authorList>
    </citation>
    <scope>NUCLEOTIDE SEQUENCE [LARGE SCALE GENOMIC DNA]</scope>
    <source>
        <strain evidence="4">DSM 24536</strain>
    </source>
</reference>
<feature type="transmembrane region" description="Helical" evidence="1">
    <location>
        <begin position="100"/>
        <end position="119"/>
    </location>
</feature>
<sequence length="273" mass="30565">MKDLKTYLESGILEQYVFGDLSNEEKLDVENNALQYPEVRKELEEIENALMSYARSNAIEPSEKVKTNFLNSINTIDQVNNSPSINTGGASLRNLQFYKYAFAASLSLLFLSGILLINLNNKLNESYVQLAVLQSDNQKFSNQVNYKEGELRDIKNALQFYQDPAAYKLVTLKGSTKAPDASLLVAFNADKEEVMIDMTSLNMPSNDQEHQYQLWAIVDGKPVDLGVFDANDDSTGMKKMKFIKDVQAFAVTLEPRGGSLNPTMDKMMAIGNI</sequence>
<organism evidence="3 4">
    <name type="scientific">Daejeonella rubra</name>
    <dbReference type="NCBI Taxonomy" id="990371"/>
    <lineage>
        <taxon>Bacteria</taxon>
        <taxon>Pseudomonadati</taxon>
        <taxon>Bacteroidota</taxon>
        <taxon>Sphingobacteriia</taxon>
        <taxon>Sphingobacteriales</taxon>
        <taxon>Sphingobacteriaceae</taxon>
        <taxon>Daejeonella</taxon>
    </lineage>
</organism>
<evidence type="ECO:0000313" key="4">
    <source>
        <dbReference type="Proteomes" id="UP000199226"/>
    </source>
</evidence>
<dbReference type="InterPro" id="IPR051474">
    <property type="entry name" value="Anti-sigma-K/W_factor"/>
</dbReference>
<dbReference type="EMBL" id="FNHH01000009">
    <property type="protein sequence ID" value="SDM30813.1"/>
    <property type="molecule type" value="Genomic_DNA"/>
</dbReference>